<feature type="region of interest" description="Disordered" evidence="1">
    <location>
        <begin position="30"/>
        <end position="58"/>
    </location>
</feature>
<evidence type="ECO:0000313" key="3">
    <source>
        <dbReference type="Proteomes" id="UP000658656"/>
    </source>
</evidence>
<protein>
    <submittedName>
        <fullName evidence="2">Uncharacterized protein</fullName>
    </submittedName>
</protein>
<organism evidence="2 3">
    <name type="scientific">Amycolatopsis bartoniae</name>
    <dbReference type="NCBI Taxonomy" id="941986"/>
    <lineage>
        <taxon>Bacteria</taxon>
        <taxon>Bacillati</taxon>
        <taxon>Actinomycetota</taxon>
        <taxon>Actinomycetes</taxon>
        <taxon>Pseudonocardiales</taxon>
        <taxon>Pseudonocardiaceae</taxon>
        <taxon>Amycolatopsis</taxon>
    </lineage>
</organism>
<evidence type="ECO:0000256" key="1">
    <source>
        <dbReference type="SAM" id="MobiDB-lite"/>
    </source>
</evidence>
<reference evidence="2" key="1">
    <citation type="journal article" date="2014" name="Int. J. Syst. Evol. Microbiol.">
        <title>Complete genome sequence of Corynebacterium casei LMG S-19264T (=DSM 44701T), isolated from a smear-ripened cheese.</title>
        <authorList>
            <consortium name="US DOE Joint Genome Institute (JGI-PGF)"/>
            <person name="Walter F."/>
            <person name="Albersmeier A."/>
            <person name="Kalinowski J."/>
            <person name="Ruckert C."/>
        </authorList>
    </citation>
    <scope>NUCLEOTIDE SEQUENCE</scope>
    <source>
        <strain evidence="2">CGMCC 4.7679</strain>
    </source>
</reference>
<dbReference type="EMBL" id="BNAV01000020">
    <property type="protein sequence ID" value="GHF87129.1"/>
    <property type="molecule type" value="Genomic_DNA"/>
</dbReference>
<comment type="caution">
    <text evidence="2">The sequence shown here is derived from an EMBL/GenBank/DDBJ whole genome shotgun (WGS) entry which is preliminary data.</text>
</comment>
<accession>A0A8H9J1W9</accession>
<dbReference type="RefSeq" id="WP_373308714.1">
    <property type="nucleotide sequence ID" value="NZ_BNAV01000020.1"/>
</dbReference>
<reference evidence="2" key="2">
    <citation type="submission" date="2020-09" db="EMBL/GenBank/DDBJ databases">
        <authorList>
            <person name="Sun Q."/>
            <person name="Zhou Y."/>
        </authorList>
    </citation>
    <scope>NUCLEOTIDE SEQUENCE</scope>
    <source>
        <strain evidence="2">CGMCC 4.7679</strain>
    </source>
</reference>
<evidence type="ECO:0000313" key="2">
    <source>
        <dbReference type="EMBL" id="GHF87129.1"/>
    </source>
</evidence>
<keyword evidence="3" id="KW-1185">Reference proteome</keyword>
<proteinExistence type="predicted"/>
<sequence>MSVAKLAALPGVFVASELARPGGAVTSVGAGGDASGAASPGTSREAVTGAASRDEVVGTASEPIAAATVEAVGLAEVREPGQAADPPAIPAPRSCGAVGVARGRGEKAGFGPAPGGEFGWEAAGEAGSARAGGVPASGESGWDGGKAGSGHIGAVLAPRGEFGRRAAEKAGGVGGFDWVAAEGAVSGGEPSAPVAVFERVRKLHASLAAAAPHGQFLPVRPELRDLLPAGGLRRGSTVAVHGSAALVLALLAEATATGSWAAAVGLPDIGLAAAEELGVEVGRLALVPRPGVEFASVTAALLDGVDLVAVTPGAAPSVARRLSARARHRGAVLLSCGPWPGAELDLTCVASRWEGLDGGAGHFRTRRLEVRISGRGAATRPRHAELALPGVPQAAEDARPATWIAEDVG</sequence>
<gene>
    <name evidence="2" type="ORF">GCM10017566_71280</name>
</gene>
<dbReference type="AlphaFoldDB" id="A0A8H9J1W9"/>
<name>A0A8H9J1W9_9PSEU</name>
<dbReference type="Proteomes" id="UP000658656">
    <property type="component" value="Unassembled WGS sequence"/>
</dbReference>